<evidence type="ECO:0000313" key="1">
    <source>
        <dbReference type="EMBL" id="EDN95966.1"/>
    </source>
</evidence>
<dbReference type="InParanoid" id="A7F2M4"/>
<dbReference type="EMBL" id="CH476639">
    <property type="protein sequence ID" value="EDN95966.1"/>
    <property type="molecule type" value="Genomic_DNA"/>
</dbReference>
<proteinExistence type="predicted"/>
<protein>
    <submittedName>
        <fullName evidence="1">Uncharacterized protein</fullName>
    </submittedName>
</protein>
<dbReference type="Proteomes" id="UP000001312">
    <property type="component" value="Unassembled WGS sequence"/>
</dbReference>
<evidence type="ECO:0000313" key="2">
    <source>
        <dbReference type="Proteomes" id="UP000001312"/>
    </source>
</evidence>
<gene>
    <name evidence="1" type="ORF">SS1G_12172</name>
</gene>
<dbReference type="AlphaFoldDB" id="A7F2M4"/>
<sequence length="63" mass="6963">MILRNCCDALTKLLVRYIRDIDAISGNGTCMVGALLSKSGIRICLDVCSQAEEYTENVRRVVV</sequence>
<reference evidence="2" key="1">
    <citation type="journal article" date="2011" name="PLoS Genet.">
        <title>Genomic analysis of the necrotrophic fungal pathogens Sclerotinia sclerotiorum and Botrytis cinerea.</title>
        <authorList>
            <person name="Amselem J."/>
            <person name="Cuomo C.A."/>
            <person name="van Kan J.A."/>
            <person name="Viaud M."/>
            <person name="Benito E.P."/>
            <person name="Couloux A."/>
            <person name="Coutinho P.M."/>
            <person name="de Vries R.P."/>
            <person name="Dyer P.S."/>
            <person name="Fillinger S."/>
            <person name="Fournier E."/>
            <person name="Gout L."/>
            <person name="Hahn M."/>
            <person name="Kohn L."/>
            <person name="Lapalu N."/>
            <person name="Plummer K.M."/>
            <person name="Pradier J.M."/>
            <person name="Quevillon E."/>
            <person name="Sharon A."/>
            <person name="Simon A."/>
            <person name="ten Have A."/>
            <person name="Tudzynski B."/>
            <person name="Tudzynski P."/>
            <person name="Wincker P."/>
            <person name="Andrew M."/>
            <person name="Anthouard V."/>
            <person name="Beever R.E."/>
            <person name="Beffa R."/>
            <person name="Benoit I."/>
            <person name="Bouzid O."/>
            <person name="Brault B."/>
            <person name="Chen Z."/>
            <person name="Choquer M."/>
            <person name="Collemare J."/>
            <person name="Cotton P."/>
            <person name="Danchin E.G."/>
            <person name="Da Silva C."/>
            <person name="Gautier A."/>
            <person name="Giraud C."/>
            <person name="Giraud T."/>
            <person name="Gonzalez C."/>
            <person name="Grossetete S."/>
            <person name="Guldener U."/>
            <person name="Henrissat B."/>
            <person name="Howlett B.J."/>
            <person name="Kodira C."/>
            <person name="Kretschmer M."/>
            <person name="Lappartient A."/>
            <person name="Leroch M."/>
            <person name="Levis C."/>
            <person name="Mauceli E."/>
            <person name="Neuveglise C."/>
            <person name="Oeser B."/>
            <person name="Pearson M."/>
            <person name="Poulain J."/>
            <person name="Poussereau N."/>
            <person name="Quesneville H."/>
            <person name="Rascle C."/>
            <person name="Schumacher J."/>
            <person name="Segurens B."/>
            <person name="Sexton A."/>
            <person name="Silva E."/>
            <person name="Sirven C."/>
            <person name="Soanes D.M."/>
            <person name="Talbot N.J."/>
            <person name="Templeton M."/>
            <person name="Yandava C."/>
            <person name="Yarden O."/>
            <person name="Zeng Q."/>
            <person name="Rollins J.A."/>
            <person name="Lebrun M.H."/>
            <person name="Dickman M."/>
        </authorList>
    </citation>
    <scope>NUCLEOTIDE SEQUENCE [LARGE SCALE GENOMIC DNA]</scope>
    <source>
        <strain evidence="2">ATCC 18683 / 1980 / Ss-1</strain>
    </source>
</reference>
<name>A7F2M4_SCLS1</name>
<keyword evidence="2" id="KW-1185">Reference proteome</keyword>
<organism evidence="1 2">
    <name type="scientific">Sclerotinia sclerotiorum (strain ATCC 18683 / 1980 / Ss-1)</name>
    <name type="common">White mold</name>
    <name type="synonym">Whetzelinia sclerotiorum</name>
    <dbReference type="NCBI Taxonomy" id="665079"/>
    <lineage>
        <taxon>Eukaryota</taxon>
        <taxon>Fungi</taxon>
        <taxon>Dikarya</taxon>
        <taxon>Ascomycota</taxon>
        <taxon>Pezizomycotina</taxon>
        <taxon>Leotiomycetes</taxon>
        <taxon>Helotiales</taxon>
        <taxon>Sclerotiniaceae</taxon>
        <taxon>Sclerotinia</taxon>
    </lineage>
</organism>
<dbReference type="HOGENOM" id="CLU_2887175_0_0_1"/>
<dbReference type="RefSeq" id="XP_001587142.1">
    <property type="nucleotide sequence ID" value="XM_001587092.1"/>
</dbReference>
<dbReference type="KEGG" id="ssl:SS1G_12172"/>
<dbReference type="GeneID" id="5483364"/>
<accession>A7F2M4</accession>